<keyword evidence="1" id="KW-0812">Transmembrane</keyword>
<dbReference type="InterPro" id="IPR037185">
    <property type="entry name" value="EmrE-like"/>
</dbReference>
<feature type="transmembrane region" description="Helical" evidence="1">
    <location>
        <begin position="38"/>
        <end position="57"/>
    </location>
</feature>
<protein>
    <submittedName>
        <fullName evidence="3">EamA-like transporter family</fullName>
    </submittedName>
</protein>
<dbReference type="SUPFAM" id="SSF103481">
    <property type="entry name" value="Multidrug resistance efflux transporter EmrE"/>
    <property type="match status" value="1"/>
</dbReference>
<feature type="transmembrane region" description="Helical" evidence="1">
    <location>
        <begin position="6"/>
        <end position="26"/>
    </location>
</feature>
<evidence type="ECO:0000313" key="3">
    <source>
        <dbReference type="EMBL" id="AGF76755.1"/>
    </source>
</evidence>
<keyword evidence="1" id="KW-1133">Transmembrane helix</keyword>
<dbReference type="EMBL" id="CP003985">
    <property type="protein sequence ID" value="AGF76755.1"/>
    <property type="molecule type" value="Genomic_DNA"/>
</dbReference>
<name>M1PAC3_DESSD</name>
<evidence type="ECO:0000313" key="4">
    <source>
        <dbReference type="Proteomes" id="UP000011721"/>
    </source>
</evidence>
<dbReference type="eggNOG" id="COG0697">
    <property type="taxonomic scope" value="Bacteria"/>
</dbReference>
<dbReference type="KEGG" id="dsf:UWK_00168"/>
<keyword evidence="4" id="KW-1185">Reference proteome</keyword>
<dbReference type="AlphaFoldDB" id="M1PAC3"/>
<dbReference type="Pfam" id="PF00892">
    <property type="entry name" value="EamA"/>
    <property type="match status" value="1"/>
</dbReference>
<dbReference type="GO" id="GO:0016020">
    <property type="term" value="C:membrane"/>
    <property type="evidence" value="ECO:0007669"/>
    <property type="project" value="InterPro"/>
</dbReference>
<reference evidence="4" key="1">
    <citation type="journal article" date="2013" name="Stand. Genomic Sci.">
        <title>Complete genome sequence of Desulfocapsa sulfexigens, a marine deltaproteobacterium specialized in disproportionating inorganic sulfur compounds.</title>
        <authorList>
            <person name="Finster K.W."/>
            <person name="Kjeldsen K.U."/>
            <person name="Kube M."/>
            <person name="Reinhardt R."/>
            <person name="Mussmann M."/>
            <person name="Amann R."/>
            <person name="Schreiber L."/>
        </authorList>
    </citation>
    <scope>NUCLEOTIDE SEQUENCE [LARGE SCALE GENOMIC DNA]</scope>
    <source>
        <strain evidence="4">DSM 10523 / SB164P1</strain>
    </source>
</reference>
<dbReference type="HOGENOM" id="CLU_2381505_0_0_7"/>
<organism evidence="3 4">
    <name type="scientific">Desulfocapsa sulfexigens (strain DSM 10523 / SB164P1)</name>
    <dbReference type="NCBI Taxonomy" id="1167006"/>
    <lineage>
        <taxon>Bacteria</taxon>
        <taxon>Pseudomonadati</taxon>
        <taxon>Thermodesulfobacteriota</taxon>
        <taxon>Desulfobulbia</taxon>
        <taxon>Desulfobulbales</taxon>
        <taxon>Desulfocapsaceae</taxon>
        <taxon>Desulfocapsa</taxon>
    </lineage>
</organism>
<evidence type="ECO:0000259" key="2">
    <source>
        <dbReference type="Pfam" id="PF00892"/>
    </source>
</evidence>
<feature type="transmembrane region" description="Helical" evidence="1">
    <location>
        <begin position="63"/>
        <end position="81"/>
    </location>
</feature>
<dbReference type="Proteomes" id="UP000011721">
    <property type="component" value="Chromosome"/>
</dbReference>
<keyword evidence="1" id="KW-0472">Membrane</keyword>
<gene>
    <name evidence="3" type="ordered locus">UWK_00168</name>
</gene>
<evidence type="ECO:0000256" key="1">
    <source>
        <dbReference type="SAM" id="Phobius"/>
    </source>
</evidence>
<proteinExistence type="predicted"/>
<dbReference type="InterPro" id="IPR000620">
    <property type="entry name" value="EamA_dom"/>
</dbReference>
<accession>M1PAC3</accession>
<feature type="domain" description="EamA" evidence="2">
    <location>
        <begin position="5"/>
        <end position="78"/>
    </location>
</feature>
<dbReference type="STRING" id="1167006.UWK_00168"/>
<sequence>MSLNYGWLPLIYVGLFEMSITFALWLTALQLAASAARIGILIYITPFFSLLILKTVVEEQIHPATFIGIALIIGSILFQSWRPEERQQHNKTSL</sequence>